<proteinExistence type="predicted"/>
<evidence type="ECO:0000313" key="2">
    <source>
        <dbReference type="EMBL" id="GFD53041.1"/>
    </source>
</evidence>
<feature type="compositionally biased region" description="Acidic residues" evidence="1">
    <location>
        <begin position="9"/>
        <end position="19"/>
    </location>
</feature>
<dbReference type="EMBL" id="BKCJ011789524">
    <property type="protein sequence ID" value="GFD53041.1"/>
    <property type="molecule type" value="Genomic_DNA"/>
</dbReference>
<gene>
    <name evidence="2" type="ORF">Tci_925010</name>
</gene>
<dbReference type="AlphaFoldDB" id="A0A699X787"/>
<protein>
    <submittedName>
        <fullName evidence="2">Uncharacterized protein</fullName>
    </submittedName>
</protein>
<organism evidence="2">
    <name type="scientific">Tanacetum cinerariifolium</name>
    <name type="common">Dalmatian daisy</name>
    <name type="synonym">Chrysanthemum cinerariifolium</name>
    <dbReference type="NCBI Taxonomy" id="118510"/>
    <lineage>
        <taxon>Eukaryota</taxon>
        <taxon>Viridiplantae</taxon>
        <taxon>Streptophyta</taxon>
        <taxon>Embryophyta</taxon>
        <taxon>Tracheophyta</taxon>
        <taxon>Spermatophyta</taxon>
        <taxon>Magnoliopsida</taxon>
        <taxon>eudicotyledons</taxon>
        <taxon>Gunneridae</taxon>
        <taxon>Pentapetalae</taxon>
        <taxon>asterids</taxon>
        <taxon>campanulids</taxon>
        <taxon>Asterales</taxon>
        <taxon>Asteraceae</taxon>
        <taxon>Asteroideae</taxon>
        <taxon>Anthemideae</taxon>
        <taxon>Anthemidinae</taxon>
        <taxon>Tanacetum</taxon>
    </lineage>
</organism>
<reference evidence="2" key="1">
    <citation type="journal article" date="2019" name="Sci. Rep.">
        <title>Draft genome of Tanacetum cinerariifolium, the natural source of mosquito coil.</title>
        <authorList>
            <person name="Yamashiro T."/>
            <person name="Shiraishi A."/>
            <person name="Satake H."/>
            <person name="Nakayama K."/>
        </authorList>
    </citation>
    <scope>NUCLEOTIDE SEQUENCE</scope>
</reference>
<evidence type="ECO:0000256" key="1">
    <source>
        <dbReference type="SAM" id="MobiDB-lite"/>
    </source>
</evidence>
<feature type="region of interest" description="Disordered" evidence="1">
    <location>
        <begin position="1"/>
        <end position="104"/>
    </location>
</feature>
<comment type="caution">
    <text evidence="2">The sequence shown here is derived from an EMBL/GenBank/DDBJ whole genome shotgun (WGS) entry which is preliminary data.</text>
</comment>
<sequence length="104" mass="10835">LYDELGLTDSEEESEEDVLGADAGGQGESQAGLDPGAQDEGQAGSNPDEQAEGQSRPDRGNAEASQPMPSHVVHAGSDREHMDLDVADVSSQPPPEQMDEGFTA</sequence>
<accession>A0A699X787</accession>
<feature type="non-terminal residue" evidence="2">
    <location>
        <position position="104"/>
    </location>
</feature>
<feature type="non-terminal residue" evidence="2">
    <location>
        <position position="1"/>
    </location>
</feature>
<name>A0A699X787_TANCI</name>